<accession>A0ABT6YCZ8</accession>
<dbReference type="EC" id="2.3.1.-" evidence="2"/>
<name>A0ABT6YCZ8_9BACT</name>
<protein>
    <submittedName>
        <fullName evidence="2">GNAT family N-acetyltransferase</fullName>
        <ecNumber evidence="2">2.3.1.-</ecNumber>
    </submittedName>
</protein>
<keyword evidence="2" id="KW-0012">Acyltransferase</keyword>
<dbReference type="RefSeq" id="WP_283345871.1">
    <property type="nucleotide sequence ID" value="NZ_JASHIF010000020.1"/>
</dbReference>
<dbReference type="CDD" id="cd04301">
    <property type="entry name" value="NAT_SF"/>
    <property type="match status" value="1"/>
</dbReference>
<evidence type="ECO:0000259" key="1">
    <source>
        <dbReference type="PROSITE" id="PS51186"/>
    </source>
</evidence>
<keyword evidence="2" id="KW-0808">Transferase</keyword>
<dbReference type="SUPFAM" id="SSF55729">
    <property type="entry name" value="Acyl-CoA N-acyltransferases (Nat)"/>
    <property type="match status" value="1"/>
</dbReference>
<dbReference type="EMBL" id="JASHIF010000020">
    <property type="protein sequence ID" value="MDI9861472.1"/>
    <property type="molecule type" value="Genomic_DNA"/>
</dbReference>
<sequence length="136" mass="15695">MTHIVHQISASQTWPIRHKVMWPDYPLDFVKIKNDEDGIHFGLWLDAELVSVISLFIEGQEAQFRKFATLEHLQGRGFGSALLGHLIDFSKKHKVQLLWCHARTSALPFYQKFGLDAVGDTFIKEGIEYVKMEIQL</sequence>
<comment type="caution">
    <text evidence="2">The sequence shown here is derived from an EMBL/GenBank/DDBJ whole genome shotgun (WGS) entry which is preliminary data.</text>
</comment>
<dbReference type="Pfam" id="PF13673">
    <property type="entry name" value="Acetyltransf_10"/>
    <property type="match status" value="1"/>
</dbReference>
<keyword evidence="3" id="KW-1185">Reference proteome</keyword>
<proteinExistence type="predicted"/>
<evidence type="ECO:0000313" key="2">
    <source>
        <dbReference type="EMBL" id="MDI9861472.1"/>
    </source>
</evidence>
<reference evidence="2 3" key="1">
    <citation type="submission" date="2023-05" db="EMBL/GenBank/DDBJ databases">
        <title>Novel species of genus Flectobacillus isolated from stream in China.</title>
        <authorList>
            <person name="Lu H."/>
        </authorList>
    </citation>
    <scope>NUCLEOTIDE SEQUENCE [LARGE SCALE GENOMIC DNA]</scope>
    <source>
        <strain evidence="2 3">KCTC 42575</strain>
    </source>
</reference>
<feature type="domain" description="N-acetyltransferase" evidence="1">
    <location>
        <begin position="1"/>
        <end position="136"/>
    </location>
</feature>
<dbReference type="PROSITE" id="PS51186">
    <property type="entry name" value="GNAT"/>
    <property type="match status" value="1"/>
</dbReference>
<dbReference type="InterPro" id="IPR016181">
    <property type="entry name" value="Acyl_CoA_acyltransferase"/>
</dbReference>
<dbReference type="Gene3D" id="3.40.630.30">
    <property type="match status" value="1"/>
</dbReference>
<organism evidence="2 3">
    <name type="scientific">Flectobacillus roseus</name>
    <dbReference type="NCBI Taxonomy" id="502259"/>
    <lineage>
        <taxon>Bacteria</taxon>
        <taxon>Pseudomonadati</taxon>
        <taxon>Bacteroidota</taxon>
        <taxon>Cytophagia</taxon>
        <taxon>Cytophagales</taxon>
        <taxon>Flectobacillaceae</taxon>
        <taxon>Flectobacillus</taxon>
    </lineage>
</organism>
<dbReference type="InterPro" id="IPR000182">
    <property type="entry name" value="GNAT_dom"/>
</dbReference>
<dbReference type="Proteomes" id="UP001236507">
    <property type="component" value="Unassembled WGS sequence"/>
</dbReference>
<evidence type="ECO:0000313" key="3">
    <source>
        <dbReference type="Proteomes" id="UP001236507"/>
    </source>
</evidence>
<gene>
    <name evidence="2" type="ORF">QM524_19795</name>
</gene>
<dbReference type="GO" id="GO:0016746">
    <property type="term" value="F:acyltransferase activity"/>
    <property type="evidence" value="ECO:0007669"/>
    <property type="project" value="UniProtKB-KW"/>
</dbReference>